<name>R4XBZ3_TAPDE</name>
<protein>
    <submittedName>
        <fullName evidence="2">Uncharacterized protein</fullName>
    </submittedName>
</protein>
<proteinExistence type="predicted"/>
<evidence type="ECO:0000256" key="1">
    <source>
        <dbReference type="SAM" id="SignalP"/>
    </source>
</evidence>
<feature type="chain" id="PRO_5004373212" evidence="1">
    <location>
        <begin position="21"/>
        <end position="190"/>
    </location>
</feature>
<evidence type="ECO:0000313" key="3">
    <source>
        <dbReference type="Proteomes" id="UP000013776"/>
    </source>
</evidence>
<dbReference type="AlphaFoldDB" id="R4XBZ3"/>
<dbReference type="Proteomes" id="UP000013776">
    <property type="component" value="Unassembled WGS sequence"/>
</dbReference>
<accession>R4XBZ3</accession>
<evidence type="ECO:0000313" key="2">
    <source>
        <dbReference type="EMBL" id="CCG83392.1"/>
    </source>
</evidence>
<dbReference type="EMBL" id="CAHR02000143">
    <property type="protein sequence ID" value="CCG83392.1"/>
    <property type="molecule type" value="Genomic_DNA"/>
</dbReference>
<comment type="caution">
    <text evidence="2">The sequence shown here is derived from an EMBL/GenBank/DDBJ whole genome shotgun (WGS) entry which is preliminary data.</text>
</comment>
<gene>
    <name evidence="2" type="ORF">TAPDE_003614</name>
</gene>
<keyword evidence="3" id="KW-1185">Reference proteome</keyword>
<dbReference type="VEuPathDB" id="FungiDB:TAPDE_003614"/>
<organism evidence="2 3">
    <name type="scientific">Taphrina deformans (strain PYCC 5710 / ATCC 11124 / CBS 356.35 / IMI 108563 / JCM 9778 / NBRC 8474)</name>
    <name type="common">Peach leaf curl fungus</name>
    <name type="synonym">Lalaria deformans</name>
    <dbReference type="NCBI Taxonomy" id="1097556"/>
    <lineage>
        <taxon>Eukaryota</taxon>
        <taxon>Fungi</taxon>
        <taxon>Dikarya</taxon>
        <taxon>Ascomycota</taxon>
        <taxon>Taphrinomycotina</taxon>
        <taxon>Taphrinomycetes</taxon>
        <taxon>Taphrinales</taxon>
        <taxon>Taphrinaceae</taxon>
        <taxon>Taphrina</taxon>
    </lineage>
</organism>
<sequence length="190" mass="20682">MIKAIVTALAVGLFAKNVCSGPINTNELPATTTASTEIGYSPEDANLVDKRASMVGFADIEWEFSCPKISRTKASVPITISYDGWDVSFKSPGISDWSEYSRMSPTGDTTVATIIYKKETECVKIGQFHCRLTLRAQAIATIYPWGTYVGPVNVADKSHIAPSVMEWCVTGDTCNGVKWGTPCKVHRTYA</sequence>
<feature type="signal peptide" evidence="1">
    <location>
        <begin position="1"/>
        <end position="20"/>
    </location>
</feature>
<reference evidence="2 3" key="1">
    <citation type="journal article" date="2013" name="MBio">
        <title>Genome sequencing of the plant pathogen Taphrina deformans, the causal agent of peach leaf curl.</title>
        <authorList>
            <person name="Cisse O.H."/>
            <person name="Almeida J.M.G.C.F."/>
            <person name="Fonseca A."/>
            <person name="Kumar A.A."/>
            <person name="Salojaervi J."/>
            <person name="Overmyer K."/>
            <person name="Hauser P.M."/>
            <person name="Pagni M."/>
        </authorList>
    </citation>
    <scope>NUCLEOTIDE SEQUENCE [LARGE SCALE GENOMIC DNA]</scope>
    <source>
        <strain evidence="3">PYCC 5710 / ATCC 11124 / CBS 356.35 / IMI 108563 / JCM 9778 / NBRC 8474</strain>
    </source>
</reference>
<keyword evidence="1" id="KW-0732">Signal</keyword>